<dbReference type="Pfam" id="PF00226">
    <property type="entry name" value="DnaJ"/>
    <property type="match status" value="1"/>
</dbReference>
<dbReference type="SUPFAM" id="SSF46565">
    <property type="entry name" value="Chaperone J-domain"/>
    <property type="match status" value="1"/>
</dbReference>
<organism evidence="4 5">
    <name type="scientific">Vicia faba</name>
    <name type="common">Broad bean</name>
    <name type="synonym">Faba vulgaris</name>
    <dbReference type="NCBI Taxonomy" id="3906"/>
    <lineage>
        <taxon>Eukaryota</taxon>
        <taxon>Viridiplantae</taxon>
        <taxon>Streptophyta</taxon>
        <taxon>Embryophyta</taxon>
        <taxon>Tracheophyta</taxon>
        <taxon>Spermatophyta</taxon>
        <taxon>Magnoliopsida</taxon>
        <taxon>eudicotyledons</taxon>
        <taxon>Gunneridae</taxon>
        <taxon>Pentapetalae</taxon>
        <taxon>rosids</taxon>
        <taxon>fabids</taxon>
        <taxon>Fabales</taxon>
        <taxon>Fabaceae</taxon>
        <taxon>Papilionoideae</taxon>
        <taxon>50 kb inversion clade</taxon>
        <taxon>NPAAA clade</taxon>
        <taxon>Hologalegina</taxon>
        <taxon>IRL clade</taxon>
        <taxon>Fabeae</taxon>
        <taxon>Vicia</taxon>
    </lineage>
</organism>
<evidence type="ECO:0000313" key="4">
    <source>
        <dbReference type="EMBL" id="CAI8604227.1"/>
    </source>
</evidence>
<dbReference type="SMART" id="SM00271">
    <property type="entry name" value="DnaJ"/>
    <property type="match status" value="1"/>
</dbReference>
<accession>A0AAV1A4T4</accession>
<feature type="region of interest" description="Disordered" evidence="1">
    <location>
        <begin position="170"/>
        <end position="203"/>
    </location>
</feature>
<dbReference type="AlphaFoldDB" id="A0AAV1A4T4"/>
<dbReference type="GO" id="GO:0008320">
    <property type="term" value="F:protein transmembrane transporter activity"/>
    <property type="evidence" value="ECO:0007669"/>
    <property type="project" value="TreeGrafter"/>
</dbReference>
<evidence type="ECO:0000313" key="5">
    <source>
        <dbReference type="Proteomes" id="UP001157006"/>
    </source>
</evidence>
<dbReference type="PANTHER" id="PTHR24075:SF0">
    <property type="entry name" value="TRANSLOCATION PROTEIN SEC63 HOMOLOG"/>
    <property type="match status" value="1"/>
</dbReference>
<keyword evidence="2" id="KW-0812">Transmembrane</keyword>
<dbReference type="InterPro" id="IPR001623">
    <property type="entry name" value="DnaJ_domain"/>
</dbReference>
<feature type="transmembrane region" description="Helical" evidence="2">
    <location>
        <begin position="6"/>
        <end position="21"/>
    </location>
</feature>
<protein>
    <recommendedName>
        <fullName evidence="3">J domain-containing protein</fullName>
    </recommendedName>
</protein>
<keyword evidence="2" id="KW-0472">Membrane</keyword>
<evidence type="ECO:0000259" key="3">
    <source>
        <dbReference type="PROSITE" id="PS50076"/>
    </source>
</evidence>
<dbReference type="GO" id="GO:0006620">
    <property type="term" value="P:post-translational protein targeting to endoplasmic reticulum membrane"/>
    <property type="evidence" value="ECO:0007669"/>
    <property type="project" value="TreeGrafter"/>
</dbReference>
<dbReference type="Proteomes" id="UP001157006">
    <property type="component" value="Chromosome 3"/>
</dbReference>
<reference evidence="4 5" key="1">
    <citation type="submission" date="2023-01" db="EMBL/GenBank/DDBJ databases">
        <authorList>
            <person name="Kreplak J."/>
        </authorList>
    </citation>
    <scope>NUCLEOTIDE SEQUENCE [LARGE SCALE GENOMIC DNA]</scope>
</reference>
<dbReference type="PRINTS" id="PR00625">
    <property type="entry name" value="JDOMAIN"/>
</dbReference>
<sequence>MYSNLILLLLWVAMIILVYYIKNRNTEVEVFDPFRILRLELGAVESSIKKKYRRLSVQFHPDKNPNPGGNKYFVEHIAKAYQSLTGPVVCENYEKYGHPDRRQWDDEFDRNGDSSAQLLAAVNAANNAQAIITTLLEEYESVFDVRNFLLINCESLISIYRRCSISADSRVENSETKDSTDDDNVDNKENGYHDAKNENYQDR</sequence>
<dbReference type="Gene3D" id="1.10.287.110">
    <property type="entry name" value="DnaJ domain"/>
    <property type="match status" value="1"/>
</dbReference>
<dbReference type="GO" id="GO:0006614">
    <property type="term" value="P:SRP-dependent cotranslational protein targeting to membrane"/>
    <property type="evidence" value="ECO:0007669"/>
    <property type="project" value="TreeGrafter"/>
</dbReference>
<dbReference type="GO" id="GO:0031207">
    <property type="term" value="C:Sec62/Sec63 complex"/>
    <property type="evidence" value="ECO:0007669"/>
    <property type="project" value="TreeGrafter"/>
</dbReference>
<evidence type="ECO:0000256" key="2">
    <source>
        <dbReference type="SAM" id="Phobius"/>
    </source>
</evidence>
<dbReference type="EMBL" id="OX451738">
    <property type="protein sequence ID" value="CAI8604227.1"/>
    <property type="molecule type" value="Genomic_DNA"/>
</dbReference>
<feature type="domain" description="J" evidence="3">
    <location>
        <begin position="32"/>
        <end position="97"/>
    </location>
</feature>
<dbReference type="InterPro" id="IPR036869">
    <property type="entry name" value="J_dom_sf"/>
</dbReference>
<name>A0AAV1A4T4_VICFA</name>
<keyword evidence="5" id="KW-1185">Reference proteome</keyword>
<dbReference type="PROSITE" id="PS50076">
    <property type="entry name" value="DNAJ_2"/>
    <property type="match status" value="1"/>
</dbReference>
<keyword evidence="2" id="KW-1133">Transmembrane helix</keyword>
<dbReference type="PANTHER" id="PTHR24075">
    <property type="entry name" value="SEC63 DOMAIN-CONTAINING"/>
    <property type="match status" value="1"/>
</dbReference>
<evidence type="ECO:0000256" key="1">
    <source>
        <dbReference type="SAM" id="MobiDB-lite"/>
    </source>
</evidence>
<gene>
    <name evidence="4" type="ORF">VFH_III122640</name>
</gene>
<proteinExistence type="predicted"/>
<dbReference type="GO" id="GO:0003723">
    <property type="term" value="F:RNA binding"/>
    <property type="evidence" value="ECO:0007669"/>
    <property type="project" value="TreeGrafter"/>
</dbReference>
<dbReference type="CDD" id="cd06257">
    <property type="entry name" value="DnaJ"/>
    <property type="match status" value="1"/>
</dbReference>